<accession>A0ABT8KQE6</accession>
<comment type="caution">
    <text evidence="2">The sequence shown here is derived from an EMBL/GenBank/DDBJ whole genome shotgun (WGS) entry which is preliminary data.</text>
</comment>
<gene>
    <name evidence="2" type="ORF">QQ008_16415</name>
</gene>
<name>A0ABT8KQE6_9BACT</name>
<dbReference type="NCBIfam" id="TIGR04183">
    <property type="entry name" value="Por_Secre_tail"/>
    <property type="match status" value="1"/>
</dbReference>
<dbReference type="SUPFAM" id="SSF55486">
    <property type="entry name" value="Metalloproteases ('zincins'), catalytic domain"/>
    <property type="match status" value="1"/>
</dbReference>
<feature type="domain" description="Secretion system C-terminal sorting" evidence="1">
    <location>
        <begin position="764"/>
        <end position="841"/>
    </location>
</feature>
<dbReference type="RefSeq" id="WP_346752999.1">
    <property type="nucleotide sequence ID" value="NZ_JAUJEA010000006.1"/>
</dbReference>
<evidence type="ECO:0000313" key="3">
    <source>
        <dbReference type="Proteomes" id="UP001172082"/>
    </source>
</evidence>
<dbReference type="Gene3D" id="3.40.390.10">
    <property type="entry name" value="Collagenase (Catalytic Domain)"/>
    <property type="match status" value="1"/>
</dbReference>
<protein>
    <submittedName>
        <fullName evidence="2">T9SS type A sorting domain-containing protein</fullName>
    </submittedName>
</protein>
<dbReference type="EMBL" id="JAUJEA010000006">
    <property type="protein sequence ID" value="MDN5202975.1"/>
    <property type="molecule type" value="Genomic_DNA"/>
</dbReference>
<dbReference type="InterPro" id="IPR024079">
    <property type="entry name" value="MetalloPept_cat_dom_sf"/>
</dbReference>
<evidence type="ECO:0000313" key="2">
    <source>
        <dbReference type="EMBL" id="MDN5202975.1"/>
    </source>
</evidence>
<organism evidence="2 3">
    <name type="scientific">Splendidivirga corallicola</name>
    <dbReference type="NCBI Taxonomy" id="3051826"/>
    <lineage>
        <taxon>Bacteria</taxon>
        <taxon>Pseudomonadati</taxon>
        <taxon>Bacteroidota</taxon>
        <taxon>Cytophagia</taxon>
        <taxon>Cytophagales</taxon>
        <taxon>Splendidivirgaceae</taxon>
        <taxon>Splendidivirga</taxon>
    </lineage>
</organism>
<sequence>MVRSVCGSCLFSFFVFFLGITINGQAQKVESIPGPVIVCPADFDDQHTSIPPPERFLKEQFNSARRKTSTFEVTYVGFSTEARAAFQQAIDIWETLLVSEVPIRVLANWRPLASGTLGSSSSGTLFRNFQGAPKIQTWYPVALAEKITRTEMNDNEPDIVANFNSGANWYLGLDASPESGEFDLVSVVLHEIAHGLGFSGSFSVSGVNGSYGFSGFPQVYDHFVENGSGLQLIDSENFNNNSPNLSDQLTGSSLFFSGDIVKNNNGGNRAEIYAPDPFDNGSSISHLDETRFPSGTVNSLMTPQIGASEAIHNPGPITLNLFADLGWIHTNIDHEPLTDTEDLSSSFQVTANITSDTIVFFDSLFLHYSTDTFKTSERIKMQATGNPNEYQALLPEINNPDGAFYFYYISVYDSTQRQFTSPGQAPDLTSHRFYVGADTVPPNIIHTPPLEFLRETDETVSLEAIATDNIGLDTVLIDYFVNNVQQESFGLVRSMEPDQEDLYEGEISLTDLSLQVGDTLKYRIVAIDSSSNNNMTLSPEDSLHQFIVEEVFDPVSSYSNDFNTASADLAGDFFVSTPSGFSDGALHTKHPYDSAGQQRELNFIHRLRIPITVAPVDQKPFIVFDEIVLVEPGEDGTVFGSDQFWDFVIVEGSSDDGETWQPLAPGYDSRSEQEWLNRYNSALSSNGQLSSAVGDPALFKSRVINITDTFDPGTNIWIRFRLFSDQLAIGWGWAIDNLVIQGDIDDKIINGLNDFIDSKEDVSLYPNPTNGSFTLDVRFKKPLRTFSVAIFNLLGEQVFERTFENTGIAFSNDINLQQNPDGLYLVRMEIDGEFLVKKVLIRK</sequence>
<dbReference type="Proteomes" id="UP001172082">
    <property type="component" value="Unassembled WGS sequence"/>
</dbReference>
<proteinExistence type="predicted"/>
<dbReference type="InterPro" id="IPR026444">
    <property type="entry name" value="Secre_tail"/>
</dbReference>
<evidence type="ECO:0000259" key="1">
    <source>
        <dbReference type="Pfam" id="PF18962"/>
    </source>
</evidence>
<reference evidence="2" key="1">
    <citation type="submission" date="2023-06" db="EMBL/GenBank/DDBJ databases">
        <title>Genomic of Parafulvivirga corallium.</title>
        <authorList>
            <person name="Wang G."/>
        </authorList>
    </citation>
    <scope>NUCLEOTIDE SEQUENCE</scope>
    <source>
        <strain evidence="2">BMA10</strain>
    </source>
</reference>
<dbReference type="Pfam" id="PF18962">
    <property type="entry name" value="Por_Secre_tail"/>
    <property type="match status" value="1"/>
</dbReference>
<keyword evidence="3" id="KW-1185">Reference proteome</keyword>